<comment type="caution">
    <text evidence="1">The sequence shown here is derived from an EMBL/GenBank/DDBJ whole genome shotgun (WGS) entry which is preliminary data.</text>
</comment>
<feature type="non-terminal residue" evidence="1">
    <location>
        <position position="1"/>
    </location>
</feature>
<sequence>IVYFELRRRGYEVYIGKNETKEIDFVAVRRDERIYVQVCRRLPEESDREVANLLEIKDHYPKYVVTLDELAAGNINGVKIVHLADFLLSGEY</sequence>
<accession>A0A9D2PUC9</accession>
<dbReference type="PANTHER" id="PTHR33295:SF20">
    <property type="entry name" value="ATPASE"/>
    <property type="match status" value="1"/>
</dbReference>
<dbReference type="PANTHER" id="PTHR33295">
    <property type="entry name" value="ATPASE"/>
    <property type="match status" value="1"/>
</dbReference>
<evidence type="ECO:0000313" key="2">
    <source>
        <dbReference type="Proteomes" id="UP000823863"/>
    </source>
</evidence>
<dbReference type="EMBL" id="DWWB01000068">
    <property type="protein sequence ID" value="HJC67417.1"/>
    <property type="molecule type" value="Genomic_DNA"/>
</dbReference>
<proteinExistence type="predicted"/>
<reference evidence="1" key="2">
    <citation type="submission" date="2021-04" db="EMBL/GenBank/DDBJ databases">
        <authorList>
            <person name="Gilroy R."/>
        </authorList>
    </citation>
    <scope>NUCLEOTIDE SEQUENCE</scope>
    <source>
        <strain evidence="1">CHK198-12963</strain>
    </source>
</reference>
<dbReference type="Proteomes" id="UP000823863">
    <property type="component" value="Unassembled WGS sequence"/>
</dbReference>
<dbReference type="AlphaFoldDB" id="A0A9D2PUC9"/>
<name>A0A9D2PUC9_9FIRM</name>
<reference evidence="1" key="1">
    <citation type="journal article" date="2021" name="PeerJ">
        <title>Extensive microbial diversity within the chicken gut microbiome revealed by metagenomics and culture.</title>
        <authorList>
            <person name="Gilroy R."/>
            <person name="Ravi A."/>
            <person name="Getino M."/>
            <person name="Pursley I."/>
            <person name="Horton D.L."/>
            <person name="Alikhan N.F."/>
            <person name="Baker D."/>
            <person name="Gharbi K."/>
            <person name="Hall N."/>
            <person name="Watson M."/>
            <person name="Adriaenssens E.M."/>
            <person name="Foster-Nyarko E."/>
            <person name="Jarju S."/>
            <person name="Secka A."/>
            <person name="Antonio M."/>
            <person name="Oren A."/>
            <person name="Chaudhuri R.R."/>
            <person name="La Ragione R."/>
            <person name="Hildebrand F."/>
            <person name="Pallen M.J."/>
        </authorList>
    </citation>
    <scope>NUCLEOTIDE SEQUENCE</scope>
    <source>
        <strain evidence="1">CHK198-12963</strain>
    </source>
</reference>
<protein>
    <submittedName>
        <fullName evidence="1">ATPase</fullName>
    </submittedName>
</protein>
<organism evidence="1 2">
    <name type="scientific">Candidatus Enterocloster excrementigallinarum</name>
    <dbReference type="NCBI Taxonomy" id="2838558"/>
    <lineage>
        <taxon>Bacteria</taxon>
        <taxon>Bacillati</taxon>
        <taxon>Bacillota</taxon>
        <taxon>Clostridia</taxon>
        <taxon>Lachnospirales</taxon>
        <taxon>Lachnospiraceae</taxon>
        <taxon>Enterocloster</taxon>
    </lineage>
</organism>
<gene>
    <name evidence="1" type="ORF">H9931_12025</name>
</gene>
<evidence type="ECO:0000313" key="1">
    <source>
        <dbReference type="EMBL" id="HJC67417.1"/>
    </source>
</evidence>